<sequence>MLNTQEIPYQKPSISNACINKSIHRDIRSIVGQIRHSFLWF</sequence>
<accession>A0A915BPD3</accession>
<keyword evidence="1" id="KW-1185">Reference proteome</keyword>
<proteinExistence type="predicted"/>
<dbReference type="AlphaFoldDB" id="A0A915BPD3"/>
<name>A0A915BPD3_PARUN</name>
<dbReference type="Proteomes" id="UP000887569">
    <property type="component" value="Unplaced"/>
</dbReference>
<dbReference type="WBParaSite" id="PgR049_g061_t01">
    <property type="protein sequence ID" value="PgR049_g061_t01"/>
    <property type="gene ID" value="PgR049_g061"/>
</dbReference>
<protein>
    <submittedName>
        <fullName evidence="2">Uncharacterized protein</fullName>
    </submittedName>
</protein>
<reference evidence="2" key="1">
    <citation type="submission" date="2022-11" db="UniProtKB">
        <authorList>
            <consortium name="WormBaseParasite"/>
        </authorList>
    </citation>
    <scope>IDENTIFICATION</scope>
</reference>
<evidence type="ECO:0000313" key="1">
    <source>
        <dbReference type="Proteomes" id="UP000887569"/>
    </source>
</evidence>
<evidence type="ECO:0000313" key="2">
    <source>
        <dbReference type="WBParaSite" id="PgR049_g061_t01"/>
    </source>
</evidence>
<organism evidence="1 2">
    <name type="scientific">Parascaris univalens</name>
    <name type="common">Nematode worm</name>
    <dbReference type="NCBI Taxonomy" id="6257"/>
    <lineage>
        <taxon>Eukaryota</taxon>
        <taxon>Metazoa</taxon>
        <taxon>Ecdysozoa</taxon>
        <taxon>Nematoda</taxon>
        <taxon>Chromadorea</taxon>
        <taxon>Rhabditida</taxon>
        <taxon>Spirurina</taxon>
        <taxon>Ascaridomorpha</taxon>
        <taxon>Ascaridoidea</taxon>
        <taxon>Ascarididae</taxon>
        <taxon>Parascaris</taxon>
    </lineage>
</organism>